<dbReference type="AlphaFoldDB" id="A0AAD5MHG8"/>
<evidence type="ECO:0000313" key="1">
    <source>
        <dbReference type="EMBL" id="KAJ1358160.1"/>
    </source>
</evidence>
<dbReference type="Proteomes" id="UP001196413">
    <property type="component" value="Unassembled WGS sequence"/>
</dbReference>
<sequence>MKRKRPPLGIQHADILSSLTAIKMNRKRPFDIQHVEFHGRRNVTQLRSSGRWVVNASQPRSYPASAWRQSLTKLR</sequence>
<organism evidence="1 2">
    <name type="scientific">Parelaphostrongylus tenuis</name>
    <name type="common">Meningeal worm</name>
    <dbReference type="NCBI Taxonomy" id="148309"/>
    <lineage>
        <taxon>Eukaryota</taxon>
        <taxon>Metazoa</taxon>
        <taxon>Ecdysozoa</taxon>
        <taxon>Nematoda</taxon>
        <taxon>Chromadorea</taxon>
        <taxon>Rhabditida</taxon>
        <taxon>Rhabditina</taxon>
        <taxon>Rhabditomorpha</taxon>
        <taxon>Strongyloidea</taxon>
        <taxon>Metastrongylidae</taxon>
        <taxon>Parelaphostrongylus</taxon>
    </lineage>
</organism>
<evidence type="ECO:0000313" key="2">
    <source>
        <dbReference type="Proteomes" id="UP001196413"/>
    </source>
</evidence>
<gene>
    <name evidence="1" type="ORF">KIN20_016491</name>
</gene>
<accession>A0AAD5MHG8</accession>
<keyword evidence="2" id="KW-1185">Reference proteome</keyword>
<dbReference type="EMBL" id="JAHQIW010003309">
    <property type="protein sequence ID" value="KAJ1358160.1"/>
    <property type="molecule type" value="Genomic_DNA"/>
</dbReference>
<reference evidence="1" key="1">
    <citation type="submission" date="2021-06" db="EMBL/GenBank/DDBJ databases">
        <title>Parelaphostrongylus tenuis whole genome reference sequence.</title>
        <authorList>
            <person name="Garwood T.J."/>
            <person name="Larsen P.A."/>
            <person name="Fountain-Jones N.M."/>
            <person name="Garbe J.R."/>
            <person name="Macchietto M.G."/>
            <person name="Kania S.A."/>
            <person name="Gerhold R.W."/>
            <person name="Richards J.E."/>
            <person name="Wolf T.M."/>
        </authorList>
    </citation>
    <scope>NUCLEOTIDE SEQUENCE</scope>
    <source>
        <strain evidence="1">MNPRO001-30</strain>
        <tissue evidence="1">Meninges</tissue>
    </source>
</reference>
<comment type="caution">
    <text evidence="1">The sequence shown here is derived from an EMBL/GenBank/DDBJ whole genome shotgun (WGS) entry which is preliminary data.</text>
</comment>
<proteinExistence type="predicted"/>
<protein>
    <submittedName>
        <fullName evidence="1">Uncharacterized protein</fullName>
    </submittedName>
</protein>
<name>A0AAD5MHG8_PARTN</name>